<dbReference type="Pfam" id="PF00535">
    <property type="entry name" value="Glycos_transf_2"/>
    <property type="match status" value="1"/>
</dbReference>
<feature type="transmembrane region" description="Helical" evidence="16">
    <location>
        <begin position="60"/>
        <end position="78"/>
    </location>
</feature>
<evidence type="ECO:0000313" key="19">
    <source>
        <dbReference type="EMBL" id="MFC0711501.1"/>
    </source>
</evidence>
<dbReference type="PANTHER" id="PTHR43867">
    <property type="entry name" value="CELLULOSE SYNTHASE CATALYTIC SUBUNIT A [UDP-FORMING]"/>
    <property type="match status" value="1"/>
</dbReference>
<keyword evidence="7 16" id="KW-0997">Cell inner membrane</keyword>
<protein>
    <recommendedName>
        <fullName evidence="5 16">Cellulose synthase catalytic subunit [UDP-forming]</fullName>
        <ecNumber evidence="4 16">2.4.1.12</ecNumber>
    </recommendedName>
</protein>
<feature type="transmembrane region" description="Helical" evidence="16">
    <location>
        <begin position="534"/>
        <end position="555"/>
    </location>
</feature>
<evidence type="ECO:0000256" key="11">
    <source>
        <dbReference type="ARBA" id="ARBA00022692"/>
    </source>
</evidence>
<comment type="subcellular location">
    <subcellularLocation>
        <location evidence="1">Cell inner membrane</location>
        <topology evidence="1">Multi-pass membrane protein</topology>
    </subcellularLocation>
</comment>
<dbReference type="Gene3D" id="2.40.10.220">
    <property type="entry name" value="predicted glycosyltransferase like domains"/>
    <property type="match status" value="1"/>
</dbReference>
<sequence length="1457" mass="160872">MPPPSQKAGLTRLSAFILILVASPALLLFVTVPLDLSMQVGMGVCVILLMLLLGRLQSYTVTLILIVVSVAVSTRYLYWRTTQTLVFDNGLEAFLGIGLYLAETYAWLILVLGYFQSIMPLKRSIRPLPEDLSQWPTVDIYIPTYNESLDVVQDTVLAAQNIDYPADKLRIYLLDDGRRPEFGAFAAAAGVGYITRSDNRHAKAGNLNNALSLTDGELICIFDCDHVSTRAFLQATVGSFLQDARLALVQTPHHFYSPDPFERNLTTGREVPNEGELFYGPVQQGNDFWNAAFFCGSCAVIRRSALEEIGGFAVETVTEDSHTALKLQRRGWNTAFLPIPLAAGLATERLALHIGQRMRWARGMTQILRLDNPLLGRGLRLPQRLCYLNAMLHFQFALPRIVFLTAPTAYLILGQNVIAASAPAVFAYALPHLAHSIMTNARIQGRHRYSFWGELYETVLAFHVLKPTLVTLITPKRGKFNVTDKGEVLDRGFFDFALVKPHLLTAALLATAITVGLFRYFYIDWFPIDPKVLALNIGWALFSLVVLLAASAVAMESRQLRSTTRLKLKLPVVLHFDNGRSWQGETLDISMGGLRVIPTRPPKPLPGRIECIEISCKGRSALFPAHLVVTGDRELRLSFDPLDVDQRRELVRIIMGRADAWLPEASKRTDRPLRSFWSLLKNALMLLSIGRQQKKDAAPTNGAKASHAQAGPTMPNSLLLLFLCVFCLVTAAPLEAQELALPPPSAQPRAPAAAPGLIEVLRFEQLGIADGTTLRGAKAEVGIPFSIGRQQIVSEARLDLHIRHADKLPAKAHLEVLLNGEAIDDLRLTAGAPLDDFVEIAINPLLLLPHNSLNLRLRSDERRCESPEHSPLQVAIGKDSSLSLELRRLPLANDLALLPVPFFDEAQLGELHLPTVLAGQPGETTLRSAALAASHFGALARYRSLDFPVTIGTLPLGNALLFALAGQSLDGLDLPPIEGPTLAVLDNPRDPYAKLLLIAGRTPDEQYAAALALVLGAGRLKGASMLLEEPPTPPRRAPYDAPRWLPTERLVRLAELTDKDLASQSPTPAKVSLNFRAAPDNFLWAMANIPVHIRYRFPEGDWLDTSRTHLDIVLNGRYLTSLPLLKAGPLERLKHYLGQQTRQEEARVEIPVDLIYGDNRLDFHFNLRTRDDPDCTLELPEQALSRIDGDSFIDFRGTRHFARMPNLSFFVGAGFPFTRMADLSETAVLLSGTPREEEIEAMLGLLGRFGELTGYPALGVEVLVGPARLPSVAGRDLLAIGRLDGELPLASLLAGSDFHVKKGQLRIAPWTPLERVRRFVLGDWDSQAPEAARQLAGDQPFRGLLSRRSPLDPERALVLVLAREAQWLPQIVESLHTPEVSAEIRGDLTHFASATQVQSFRVGTEFGYGILPWDIHVRWLFSDRPVLLISMLLAAALLVALALQPLLRARAARRLNE</sequence>
<comment type="similarity">
    <text evidence="3">Belongs to the glycosyltransferase 2 family.</text>
</comment>
<feature type="transmembrane region" description="Helical" evidence="16">
    <location>
        <begin position="385"/>
        <end position="403"/>
    </location>
</feature>
<dbReference type="Proteomes" id="UP001589891">
    <property type="component" value="Unassembled WGS sequence"/>
</dbReference>
<dbReference type="Gene3D" id="3.90.550.10">
    <property type="entry name" value="Spore Coat Polysaccharide Biosynthesis Protein SpsA, Chain A"/>
    <property type="match status" value="1"/>
</dbReference>
<keyword evidence="13 16" id="KW-1133">Transmembrane helix</keyword>
<dbReference type="Pfam" id="PF03170">
    <property type="entry name" value="BcsB"/>
    <property type="match status" value="1"/>
</dbReference>
<evidence type="ECO:0000256" key="9">
    <source>
        <dbReference type="ARBA" id="ARBA00022676"/>
    </source>
</evidence>
<feature type="transmembrane region" description="Helical" evidence="16">
    <location>
        <begin position="409"/>
        <end position="430"/>
    </location>
</feature>
<evidence type="ECO:0000256" key="7">
    <source>
        <dbReference type="ARBA" id="ARBA00022519"/>
    </source>
</evidence>
<dbReference type="EC" id="2.4.1.12" evidence="4 16"/>
<feature type="transmembrane region" description="Helical" evidence="16">
    <location>
        <begin position="12"/>
        <end position="30"/>
    </location>
</feature>
<comment type="caution">
    <text evidence="19">The sequence shown here is derived from an EMBL/GenBank/DDBJ whole genome shotgun (WGS) entry which is preliminary data.</text>
</comment>
<evidence type="ECO:0000256" key="3">
    <source>
        <dbReference type="ARBA" id="ARBA00006739"/>
    </source>
</evidence>
<keyword evidence="6 16" id="KW-1003">Cell membrane</keyword>
<dbReference type="InterPro" id="IPR018513">
    <property type="entry name" value="Cell_synthase_bac"/>
</dbReference>
<evidence type="ECO:0000256" key="6">
    <source>
        <dbReference type="ARBA" id="ARBA00022475"/>
    </source>
</evidence>
<evidence type="ECO:0000256" key="4">
    <source>
        <dbReference type="ARBA" id="ARBA00012539"/>
    </source>
</evidence>
<evidence type="ECO:0000259" key="18">
    <source>
        <dbReference type="Pfam" id="PF07238"/>
    </source>
</evidence>
<evidence type="ECO:0000256" key="5">
    <source>
        <dbReference type="ARBA" id="ARBA00018714"/>
    </source>
</evidence>
<feature type="transmembrane region" description="Helical" evidence="16">
    <location>
        <begin position="93"/>
        <end position="115"/>
    </location>
</feature>
<evidence type="ECO:0000256" key="2">
    <source>
        <dbReference type="ARBA" id="ARBA00005186"/>
    </source>
</evidence>
<evidence type="ECO:0000256" key="13">
    <source>
        <dbReference type="ARBA" id="ARBA00022989"/>
    </source>
</evidence>
<evidence type="ECO:0000256" key="10">
    <source>
        <dbReference type="ARBA" id="ARBA00022679"/>
    </source>
</evidence>
<dbReference type="CDD" id="cd06421">
    <property type="entry name" value="CESA_CelA_like"/>
    <property type="match status" value="1"/>
</dbReference>
<keyword evidence="12 16" id="KW-0135">Cellulose biosynthesis</keyword>
<keyword evidence="14 16" id="KW-0472">Membrane</keyword>
<feature type="domain" description="Glycosyltransferase 2-like" evidence="17">
    <location>
        <begin position="140"/>
        <end position="310"/>
    </location>
</feature>
<reference evidence="19 20" key="1">
    <citation type="submission" date="2024-09" db="EMBL/GenBank/DDBJ databases">
        <authorList>
            <person name="Sun Q."/>
            <person name="Mori K."/>
        </authorList>
    </citation>
    <scope>NUCLEOTIDE SEQUENCE [LARGE SCALE GENOMIC DNA]</scope>
    <source>
        <strain evidence="19 20">NCAIM B.01794</strain>
    </source>
</reference>
<feature type="transmembrane region" description="Helical" evidence="16">
    <location>
        <begin position="36"/>
        <end position="53"/>
    </location>
</feature>
<comment type="cofactor">
    <cofactor evidence="16">
        <name>Mg(2+)</name>
        <dbReference type="ChEBI" id="CHEBI:18420"/>
    </cofactor>
</comment>
<dbReference type="Pfam" id="PF07238">
    <property type="entry name" value="PilZ"/>
    <property type="match status" value="1"/>
</dbReference>
<dbReference type="RefSeq" id="WP_376948269.1">
    <property type="nucleotide sequence ID" value="NZ_CP171449.1"/>
</dbReference>
<dbReference type="InterPro" id="IPR050321">
    <property type="entry name" value="Glycosyltr_2/OpgH_subfam"/>
</dbReference>
<comment type="pathway">
    <text evidence="2 16">Glycan metabolism; bacterial cellulose biosynthesis.</text>
</comment>
<evidence type="ECO:0000256" key="14">
    <source>
        <dbReference type="ARBA" id="ARBA00023136"/>
    </source>
</evidence>
<feature type="transmembrane region" description="Helical" evidence="16">
    <location>
        <begin position="503"/>
        <end position="522"/>
    </location>
</feature>
<dbReference type="PRINTS" id="PR01439">
    <property type="entry name" value="CELLSNTHASEA"/>
</dbReference>
<feature type="domain" description="PilZ" evidence="18">
    <location>
        <begin position="559"/>
        <end position="655"/>
    </location>
</feature>
<dbReference type="SUPFAM" id="SSF141371">
    <property type="entry name" value="PilZ domain-like"/>
    <property type="match status" value="1"/>
</dbReference>
<dbReference type="PANTHER" id="PTHR43867:SF2">
    <property type="entry name" value="CELLULOSE SYNTHASE CATALYTIC SUBUNIT A [UDP-FORMING]"/>
    <property type="match status" value="1"/>
</dbReference>
<keyword evidence="9 16" id="KW-0328">Glycosyltransferase</keyword>
<dbReference type="InterPro" id="IPR005150">
    <property type="entry name" value="Cellulose_synth"/>
</dbReference>
<dbReference type="NCBIfam" id="TIGR03030">
    <property type="entry name" value="CelA"/>
    <property type="match status" value="1"/>
</dbReference>
<evidence type="ECO:0000259" key="17">
    <source>
        <dbReference type="Pfam" id="PF00535"/>
    </source>
</evidence>
<comment type="function">
    <text evidence="16">Catalytic subunit of cellulose synthase. It polymerizes uridine 5'-diphosphate glucose to cellulose.</text>
</comment>
<evidence type="ECO:0000256" key="8">
    <source>
        <dbReference type="ARBA" id="ARBA00022636"/>
    </source>
</evidence>
<dbReference type="Pfam" id="PF03552">
    <property type="entry name" value="Cellulose_synt"/>
    <property type="match status" value="1"/>
</dbReference>
<keyword evidence="11 16" id="KW-0812">Transmembrane</keyword>
<comment type="catalytic activity">
    <reaction evidence="15 16">
        <text>[(1-&gt;4)-beta-D-glucosyl](n) + UDP-alpha-D-glucose = [(1-&gt;4)-beta-D-glucosyl](n+1) + UDP + H(+)</text>
        <dbReference type="Rhea" id="RHEA:19929"/>
        <dbReference type="Rhea" id="RHEA-COMP:10033"/>
        <dbReference type="Rhea" id="RHEA-COMP:10034"/>
        <dbReference type="ChEBI" id="CHEBI:15378"/>
        <dbReference type="ChEBI" id="CHEBI:18246"/>
        <dbReference type="ChEBI" id="CHEBI:58223"/>
        <dbReference type="ChEBI" id="CHEBI:58885"/>
        <dbReference type="EC" id="2.4.1.12"/>
    </reaction>
</comment>
<dbReference type="InterPro" id="IPR029044">
    <property type="entry name" value="Nucleotide-diphossugar_trans"/>
</dbReference>
<organism evidence="19 20">
    <name type="scientific">Azorhizophilus paspali</name>
    <name type="common">Azotobacter paspali</name>
    <dbReference type="NCBI Taxonomy" id="69963"/>
    <lineage>
        <taxon>Bacteria</taxon>
        <taxon>Pseudomonadati</taxon>
        <taxon>Pseudomonadota</taxon>
        <taxon>Gammaproteobacteria</taxon>
        <taxon>Pseudomonadales</taxon>
        <taxon>Pseudomonadaceae</taxon>
        <taxon>Azorhizophilus</taxon>
    </lineage>
</organism>
<keyword evidence="10 16" id="KW-0808">Transferase</keyword>
<dbReference type="InterPro" id="IPR009875">
    <property type="entry name" value="PilZ_domain"/>
</dbReference>
<dbReference type="Gene3D" id="2.60.120.260">
    <property type="entry name" value="Galactose-binding domain-like"/>
    <property type="match status" value="2"/>
</dbReference>
<gene>
    <name evidence="19" type="primary">bcsA</name>
    <name evidence="19" type="ORF">ACFFGX_18765</name>
</gene>
<evidence type="ECO:0000256" key="15">
    <source>
        <dbReference type="ARBA" id="ARBA00048682"/>
    </source>
</evidence>
<evidence type="ECO:0000256" key="1">
    <source>
        <dbReference type="ARBA" id="ARBA00004429"/>
    </source>
</evidence>
<name>A0ABV6SPQ9_AZOPA</name>
<dbReference type="InterPro" id="IPR003919">
    <property type="entry name" value="Cell_synth_A"/>
</dbReference>
<evidence type="ECO:0000313" key="20">
    <source>
        <dbReference type="Proteomes" id="UP001589891"/>
    </source>
</evidence>
<accession>A0ABV6SPQ9</accession>
<evidence type="ECO:0000256" key="12">
    <source>
        <dbReference type="ARBA" id="ARBA00022916"/>
    </source>
</evidence>
<dbReference type="InterPro" id="IPR001173">
    <property type="entry name" value="Glyco_trans_2-like"/>
</dbReference>
<proteinExistence type="inferred from homology"/>
<keyword evidence="8 16" id="KW-0973">c-di-GMP</keyword>
<keyword evidence="20" id="KW-1185">Reference proteome</keyword>
<dbReference type="SUPFAM" id="SSF53448">
    <property type="entry name" value="Nucleotide-diphospho-sugar transferases"/>
    <property type="match status" value="1"/>
</dbReference>
<feature type="transmembrane region" description="Helical" evidence="16">
    <location>
        <begin position="1426"/>
        <end position="1447"/>
    </location>
</feature>
<evidence type="ECO:0000256" key="16">
    <source>
        <dbReference type="RuleBase" id="RU365020"/>
    </source>
</evidence>
<dbReference type="EMBL" id="JBHLSS010000119">
    <property type="protein sequence ID" value="MFC0711501.1"/>
    <property type="molecule type" value="Genomic_DNA"/>
</dbReference>